<evidence type="ECO:0000256" key="1">
    <source>
        <dbReference type="ARBA" id="ARBA00009312"/>
    </source>
</evidence>
<keyword evidence="3" id="KW-0687">Ribonucleoprotein</keyword>
<organism evidence="4 5">
    <name type="scientific">Puccinia coronata f. sp. avenae</name>
    <dbReference type="NCBI Taxonomy" id="200324"/>
    <lineage>
        <taxon>Eukaryota</taxon>
        <taxon>Fungi</taxon>
        <taxon>Dikarya</taxon>
        <taxon>Basidiomycota</taxon>
        <taxon>Pucciniomycotina</taxon>
        <taxon>Pucciniomycetes</taxon>
        <taxon>Pucciniales</taxon>
        <taxon>Pucciniaceae</taxon>
        <taxon>Puccinia</taxon>
    </lineage>
</organism>
<evidence type="ECO:0000313" key="5">
    <source>
        <dbReference type="Proteomes" id="UP000235392"/>
    </source>
</evidence>
<dbReference type="GO" id="GO:0006412">
    <property type="term" value="P:translation"/>
    <property type="evidence" value="ECO:0007669"/>
    <property type="project" value="InterPro"/>
</dbReference>
<dbReference type="Gene3D" id="1.20.5.2650">
    <property type="match status" value="1"/>
</dbReference>
<accession>A0A2N5VC35</accession>
<dbReference type="Pfam" id="PF01092">
    <property type="entry name" value="Ribosomal_S6e"/>
    <property type="match status" value="1"/>
</dbReference>
<dbReference type="EMBL" id="PGCI01000030">
    <property type="protein sequence ID" value="PLW47569.1"/>
    <property type="molecule type" value="Genomic_DNA"/>
</dbReference>
<dbReference type="AlphaFoldDB" id="A0A2N5VC35"/>
<evidence type="ECO:0000313" key="4">
    <source>
        <dbReference type="EMBL" id="PLW47569.1"/>
    </source>
</evidence>
<evidence type="ECO:0000256" key="3">
    <source>
        <dbReference type="ARBA" id="ARBA00023274"/>
    </source>
</evidence>
<keyword evidence="2" id="KW-0689">Ribosomal protein</keyword>
<comment type="similarity">
    <text evidence="1">Belongs to the eukaryotic ribosomal protein eS6 family.</text>
</comment>
<dbReference type="PANTHER" id="PTHR11502">
    <property type="entry name" value="40S RIBOSOMAL PROTEIN S6"/>
    <property type="match status" value="1"/>
</dbReference>
<comment type="caution">
    <text evidence="4">The sequence shown here is derived from an EMBL/GenBank/DDBJ whole genome shotgun (WGS) entry which is preliminary data.</text>
</comment>
<sequence>MKQSVLTPKQVCLLLSKGHSCFRARWVGERKRKSICGCIVAADIAALPKRATKIRRFSNLTKEYNVRKFVVCCEVKSAKNPDAKPYTKAPKIQQLVTPEVVAKRQMERKAKLAAVKLQKYAAAAAQH</sequence>
<name>A0A2N5VC35_9BASI</name>
<dbReference type="GO" id="GO:0005840">
    <property type="term" value="C:ribosome"/>
    <property type="evidence" value="ECO:0007669"/>
    <property type="project" value="UniProtKB-KW"/>
</dbReference>
<evidence type="ECO:0000256" key="2">
    <source>
        <dbReference type="ARBA" id="ARBA00022980"/>
    </source>
</evidence>
<proteinExistence type="inferred from homology"/>
<dbReference type="GO" id="GO:0003735">
    <property type="term" value="F:structural constituent of ribosome"/>
    <property type="evidence" value="ECO:0007669"/>
    <property type="project" value="InterPro"/>
</dbReference>
<gene>
    <name evidence="4" type="ORF">PCASD_08192</name>
</gene>
<dbReference type="GO" id="GO:1990904">
    <property type="term" value="C:ribonucleoprotein complex"/>
    <property type="evidence" value="ECO:0007669"/>
    <property type="project" value="UniProtKB-KW"/>
</dbReference>
<dbReference type="InterPro" id="IPR001377">
    <property type="entry name" value="Ribosomal_eS6"/>
</dbReference>
<dbReference type="Proteomes" id="UP000235392">
    <property type="component" value="Unassembled WGS sequence"/>
</dbReference>
<protein>
    <submittedName>
        <fullName evidence="4">Uncharacterized protein</fullName>
    </submittedName>
</protein>
<reference evidence="4 5" key="1">
    <citation type="submission" date="2017-11" db="EMBL/GenBank/DDBJ databases">
        <title>De novo assembly and phasing of dikaryotic genomes from two isolates of Puccinia coronata f. sp. avenae, the causal agent of oat crown rust.</title>
        <authorList>
            <person name="Miller M.E."/>
            <person name="Zhang Y."/>
            <person name="Omidvar V."/>
            <person name="Sperschneider J."/>
            <person name="Schwessinger B."/>
            <person name="Raley C."/>
            <person name="Palmer J.M."/>
            <person name="Garnica D."/>
            <person name="Upadhyaya N."/>
            <person name="Rathjen J."/>
            <person name="Taylor J.M."/>
            <person name="Park R.F."/>
            <person name="Dodds P.N."/>
            <person name="Hirsch C.D."/>
            <person name="Kianian S.F."/>
            <person name="Figueroa M."/>
        </authorList>
    </citation>
    <scope>NUCLEOTIDE SEQUENCE [LARGE SCALE GENOMIC DNA]</scope>
    <source>
        <strain evidence="4">12SD80</strain>
    </source>
</reference>